<evidence type="ECO:0000313" key="3">
    <source>
        <dbReference type="Proteomes" id="UP000745764"/>
    </source>
</evidence>
<dbReference type="OrthoDB" id="5377012at2759"/>
<protein>
    <submittedName>
        <fullName evidence="2">Uncharacterized protein</fullName>
    </submittedName>
</protein>
<proteinExistence type="predicted"/>
<feature type="region of interest" description="Disordered" evidence="1">
    <location>
        <begin position="1"/>
        <end position="109"/>
    </location>
</feature>
<keyword evidence="3" id="KW-1185">Reference proteome</keyword>
<feature type="compositionally biased region" description="Low complexity" evidence="1">
    <location>
        <begin position="60"/>
        <end position="77"/>
    </location>
</feature>
<feature type="compositionally biased region" description="Polar residues" evidence="1">
    <location>
        <begin position="38"/>
        <end position="50"/>
    </location>
</feature>
<organism evidence="2 3">
    <name type="scientific">Aureobasidium uvarum</name>
    <dbReference type="NCBI Taxonomy" id="2773716"/>
    <lineage>
        <taxon>Eukaryota</taxon>
        <taxon>Fungi</taxon>
        <taxon>Dikarya</taxon>
        <taxon>Ascomycota</taxon>
        <taxon>Pezizomycotina</taxon>
        <taxon>Dothideomycetes</taxon>
        <taxon>Dothideomycetidae</taxon>
        <taxon>Dothideales</taxon>
        <taxon>Saccotheciaceae</taxon>
        <taxon>Aureobasidium</taxon>
    </lineage>
</organism>
<dbReference type="EMBL" id="CAINUL010000018">
    <property type="protein sequence ID" value="CAD0114646.1"/>
    <property type="molecule type" value="Genomic_DNA"/>
</dbReference>
<feature type="compositionally biased region" description="Polar residues" evidence="1">
    <location>
        <begin position="86"/>
        <end position="109"/>
    </location>
</feature>
<gene>
    <name evidence="2" type="ORF">AWRI4620_LOCUS8901</name>
</gene>
<accession>A0A9N8KXY5</accession>
<feature type="compositionally biased region" description="Low complexity" evidence="1">
    <location>
        <begin position="193"/>
        <end position="203"/>
    </location>
</feature>
<evidence type="ECO:0000256" key="1">
    <source>
        <dbReference type="SAM" id="MobiDB-lite"/>
    </source>
</evidence>
<feature type="compositionally biased region" description="Basic and acidic residues" evidence="1">
    <location>
        <begin position="1"/>
        <end position="10"/>
    </location>
</feature>
<name>A0A9N8KXY5_9PEZI</name>
<feature type="region of interest" description="Disordered" evidence="1">
    <location>
        <begin position="121"/>
        <end position="204"/>
    </location>
</feature>
<feature type="compositionally biased region" description="Basic and acidic residues" evidence="1">
    <location>
        <begin position="296"/>
        <end position="314"/>
    </location>
</feature>
<comment type="caution">
    <text evidence="2">The sequence shown here is derived from an EMBL/GenBank/DDBJ whole genome shotgun (WGS) entry which is preliminary data.</text>
</comment>
<dbReference type="Proteomes" id="UP000745764">
    <property type="component" value="Unassembled WGS sequence"/>
</dbReference>
<reference evidence="2" key="1">
    <citation type="submission" date="2020-06" db="EMBL/GenBank/DDBJ databases">
        <authorList>
            <person name="Onetto C."/>
        </authorList>
    </citation>
    <scope>NUCLEOTIDE SEQUENCE</scope>
</reference>
<dbReference type="AlphaFoldDB" id="A0A9N8KXY5"/>
<feature type="compositionally biased region" description="Basic and acidic residues" evidence="1">
    <location>
        <begin position="389"/>
        <end position="405"/>
    </location>
</feature>
<sequence>MAAADVAERAAHKRPFAAWVKRLTNLHPSSKKSKKASQLKNNPYPQSGRLQQCRHESRVSNSASDNYSSQSASDNASLNVHHAPDSTASRNSSLSAPPVNSNRSQANTVATIPETIASDRGYFKSSTNGQGGALSSVDGAGHNSTFSSPNQSQQSLTTTLTTIQSTNNHLNTGAPHTHFSQQPPSAIPPHLANPTNNNNHNDNASILTLASSSKRRRRSMDTDASVRAIAPKSMWGDSRESLPLSVLSANIDHTSSRPAVGGLISAERASVYSSRDVSAPAIASDRNSYYAASHRQVRDRERDKEAHRDRDFGADGRSINFDAKSLNFDGRSLAGDHASLRGYEGSVRSGALGHGHARNDSIPSGAPSPMVGGSPLLRRPSGALTFNSDVRDKEDHEPADHKNHA</sequence>
<feature type="region of interest" description="Disordered" evidence="1">
    <location>
        <begin position="351"/>
        <end position="405"/>
    </location>
</feature>
<feature type="compositionally biased region" description="Low complexity" evidence="1">
    <location>
        <begin position="147"/>
        <end position="168"/>
    </location>
</feature>
<feature type="region of interest" description="Disordered" evidence="1">
    <location>
        <begin position="293"/>
        <end position="316"/>
    </location>
</feature>
<evidence type="ECO:0000313" key="2">
    <source>
        <dbReference type="EMBL" id="CAD0114646.1"/>
    </source>
</evidence>